<dbReference type="InterPro" id="IPR006261">
    <property type="entry name" value="dGTPase"/>
</dbReference>
<dbReference type="Gene3D" id="1.10.3410.10">
    <property type="entry name" value="putative deoxyguanosinetriphosphate triphosphohydrolase like domain"/>
    <property type="match status" value="1"/>
</dbReference>
<dbReference type="CDD" id="cd00077">
    <property type="entry name" value="HDc"/>
    <property type="match status" value="1"/>
</dbReference>
<reference evidence="5 6" key="1">
    <citation type="submission" date="2024-09" db="EMBL/GenBank/DDBJ databases">
        <authorList>
            <person name="Sun Q."/>
            <person name="Mori K."/>
        </authorList>
    </citation>
    <scope>NUCLEOTIDE SEQUENCE [LARGE SCALE GENOMIC DNA]</scope>
    <source>
        <strain evidence="5 6">CCM 8545</strain>
    </source>
</reference>
<dbReference type="PANTHER" id="PTHR11373">
    <property type="entry name" value="DEOXYNUCLEOSIDE TRIPHOSPHATE TRIPHOSPHOHYDROLASE"/>
    <property type="match status" value="1"/>
</dbReference>
<accession>A0ABV6C8T9</accession>
<dbReference type="InterPro" id="IPR050135">
    <property type="entry name" value="dGTPase-like"/>
</dbReference>
<dbReference type="Pfam" id="PF13286">
    <property type="entry name" value="HD_assoc"/>
    <property type="match status" value="1"/>
</dbReference>
<dbReference type="NCBIfam" id="TIGR01353">
    <property type="entry name" value="dGTP_triPase"/>
    <property type="match status" value="1"/>
</dbReference>
<feature type="domain" description="HD" evidence="4">
    <location>
        <begin position="65"/>
        <end position="266"/>
    </location>
</feature>
<dbReference type="InterPro" id="IPR006674">
    <property type="entry name" value="HD_domain"/>
</dbReference>
<sequence length="506" mass="59167">MININHYSKLNHNRLYNNKNLVDKTDILKEFESDRGRIINSAAIRRLQQKTQVFPLERNAAVRSRLTHSLEVQQIGRYIVKEILSKLTQDQKQMLGIEGLESGLESIVEMACLMHDIGNPPFGHFGEAAINHWFRKKLEYSENEDFTPYKAIKFVKNDSVGNEIKRKIRQCLMNFEGNAQGIRIIHTLQKLNLTYAQIGAVIKYTKPAYFNKSDIPKNFDYLMKKPGFYLSEEKFIHLLREELQLQPNHRYFVTYIMEAADDISYCIADLEDAVEKNIFTVNELYGYLKNEWEQGMIIEKAHSSTESLFEKVVENTYHSLKNAKYRTPDTEFFMRLRVKTITELVKLASNEFIKNLANISQGSLNRALLEGKTEGAKLLSTFKKVAFKYVFTQSEVEELELKGYRVISGLLDIYSSILDMPAQDFLKLIEEDNHNQYLIETRLVHKLSNKHRFAYITAIESLKKESQSNYFDAYEFYYRVRLITDYISGMTDLYAFDEYRHLTASF</sequence>
<proteinExistence type="inferred from homology"/>
<comment type="subunit">
    <text evidence="3">Homotetramer.</text>
</comment>
<dbReference type="InterPro" id="IPR003607">
    <property type="entry name" value="HD/PDEase_dom"/>
</dbReference>
<dbReference type="HAMAP" id="MF_00030">
    <property type="entry name" value="dGTPase_type1"/>
    <property type="match status" value="1"/>
</dbReference>
<dbReference type="Pfam" id="PF01966">
    <property type="entry name" value="HD"/>
    <property type="match status" value="1"/>
</dbReference>
<evidence type="ECO:0000256" key="3">
    <source>
        <dbReference type="HAMAP-Rule" id="MF_00030"/>
    </source>
</evidence>
<name>A0ABV6C8T9_9GAMM</name>
<comment type="cofactor">
    <cofactor evidence="3">
        <name>Mg(2+)</name>
        <dbReference type="ChEBI" id="CHEBI:18420"/>
    </cofactor>
</comment>
<evidence type="ECO:0000313" key="5">
    <source>
        <dbReference type="EMBL" id="MFC0179391.1"/>
    </source>
</evidence>
<keyword evidence="1 3" id="KW-0378">Hydrolase</keyword>
<comment type="similarity">
    <text evidence="3">Belongs to the dGTPase family. Type 1 subfamily.</text>
</comment>
<evidence type="ECO:0000259" key="4">
    <source>
        <dbReference type="PROSITE" id="PS51831"/>
    </source>
</evidence>
<organism evidence="5 6">
    <name type="scientific">Thorsellia kenyensis</name>
    <dbReference type="NCBI Taxonomy" id="1549888"/>
    <lineage>
        <taxon>Bacteria</taxon>
        <taxon>Pseudomonadati</taxon>
        <taxon>Pseudomonadota</taxon>
        <taxon>Gammaproteobacteria</taxon>
        <taxon>Enterobacterales</taxon>
        <taxon>Thorselliaceae</taxon>
        <taxon>Thorsellia</taxon>
    </lineage>
</organism>
<dbReference type="SUPFAM" id="SSF109604">
    <property type="entry name" value="HD-domain/PDEase-like"/>
    <property type="match status" value="1"/>
</dbReference>
<evidence type="ECO:0000256" key="2">
    <source>
        <dbReference type="ARBA" id="ARBA00022842"/>
    </source>
</evidence>
<dbReference type="Proteomes" id="UP001589758">
    <property type="component" value="Unassembled WGS sequence"/>
</dbReference>
<dbReference type="InterPro" id="IPR023293">
    <property type="entry name" value="dGTP_triP_hydro_central_sf"/>
</dbReference>
<dbReference type="Gene3D" id="1.10.3210.10">
    <property type="entry name" value="Hypothetical protein af1432"/>
    <property type="match status" value="2"/>
</dbReference>
<dbReference type="EC" id="3.1.5.1" evidence="3"/>
<evidence type="ECO:0000313" key="6">
    <source>
        <dbReference type="Proteomes" id="UP001589758"/>
    </source>
</evidence>
<keyword evidence="2 3" id="KW-0460">Magnesium</keyword>
<dbReference type="PANTHER" id="PTHR11373:SF32">
    <property type="entry name" value="DEOXYGUANOSINETRIPHOSPHATE TRIPHOSPHOHYDROLASE"/>
    <property type="match status" value="1"/>
</dbReference>
<evidence type="ECO:0000256" key="1">
    <source>
        <dbReference type="ARBA" id="ARBA00022801"/>
    </source>
</evidence>
<keyword evidence="6" id="KW-1185">Reference proteome</keyword>
<dbReference type="GO" id="GO:0008832">
    <property type="term" value="F:dGTPase activity"/>
    <property type="evidence" value="ECO:0007669"/>
    <property type="project" value="UniProtKB-EC"/>
</dbReference>
<dbReference type="InterPro" id="IPR020779">
    <property type="entry name" value="dNTPase_1"/>
</dbReference>
<dbReference type="EMBL" id="JBHLXE010000046">
    <property type="protein sequence ID" value="MFC0179391.1"/>
    <property type="molecule type" value="Genomic_DNA"/>
</dbReference>
<gene>
    <name evidence="3 5" type="primary">dgt</name>
    <name evidence="5" type="ORF">ACFFIT_04680</name>
</gene>
<dbReference type="RefSeq" id="WP_385876487.1">
    <property type="nucleotide sequence ID" value="NZ_JBHLXE010000046.1"/>
</dbReference>
<dbReference type="InterPro" id="IPR026875">
    <property type="entry name" value="PHydrolase_assoc_dom"/>
</dbReference>
<comment type="function">
    <text evidence="3">dGTPase preferentially hydrolyzes dGTP over the other canonical NTPs.</text>
</comment>
<dbReference type="SMART" id="SM00471">
    <property type="entry name" value="HDc"/>
    <property type="match status" value="1"/>
</dbReference>
<protein>
    <recommendedName>
        <fullName evidence="3">Deoxyguanosinetriphosphate triphosphohydrolase</fullName>
        <shortName evidence="3">dGTP triphosphohydrolase</shortName>
        <shortName evidence="3">dGTPase</shortName>
        <ecNumber evidence="3">3.1.5.1</ecNumber>
    </recommendedName>
</protein>
<dbReference type="PROSITE" id="PS51831">
    <property type="entry name" value="HD"/>
    <property type="match status" value="1"/>
</dbReference>
<comment type="caution">
    <text evidence="5">The sequence shown here is derived from an EMBL/GenBank/DDBJ whole genome shotgun (WGS) entry which is preliminary data.</text>
</comment>
<comment type="catalytic activity">
    <reaction evidence="3">
        <text>dGTP + H2O = 2'-deoxyguanosine + triphosphate + H(+)</text>
        <dbReference type="Rhea" id="RHEA:15193"/>
        <dbReference type="ChEBI" id="CHEBI:15377"/>
        <dbReference type="ChEBI" id="CHEBI:15378"/>
        <dbReference type="ChEBI" id="CHEBI:17172"/>
        <dbReference type="ChEBI" id="CHEBI:18036"/>
        <dbReference type="ChEBI" id="CHEBI:61429"/>
        <dbReference type="EC" id="3.1.5.1"/>
    </reaction>
</comment>
<dbReference type="NCBIfam" id="NF003429">
    <property type="entry name" value="PRK04926.1"/>
    <property type="match status" value="1"/>
</dbReference>